<evidence type="ECO:0000313" key="8">
    <source>
        <dbReference type="EMBL" id="KAF2668173.1"/>
    </source>
</evidence>
<sequence>MDSSLIDEHQPLLGRDLERHASVASHSHLNGIVDFHADGDSDNPVEWPAAFKWAIVGLLALMAFTVTFTCISVVPVASRIANDLSHGNSTKSASVLLVTIWELGEAGGPLLIAPLSEVFGRYPVMNAANVLFIAATIMAALSQSTPLFIAARALTGLSVASNVLSPAIVGDMFIPEQRGSPMSLIMLAPLLGGAIGPAIAGGIAQSLGWRQVIWMSSVLASTCGILIFCCFKETYKVPILRKRAAKLRRQSGDLSLKTAFDVNEESDLRKLWDSIRRPAAVFFGSSVLLLLALFGSISFTYFYVLAVTLPDILQSKYGLSPALTGSTFLSFSVGSAISVGICNLTLDRIYIKLRDSDKSDNSITAKGKPEFRLPLVIFGAFTLPFAIALYGWTAELRLPLPLLILSISLIGFTLILAFVPLMAYVVDAFGVYSASALTAIIVSRCLMSTFLPLLTAPLTDSLGYGKGFTVLCGLSLALAPIPVIVMKFGSRLRQRSEFSRDE</sequence>
<evidence type="ECO:0000256" key="3">
    <source>
        <dbReference type="ARBA" id="ARBA00022989"/>
    </source>
</evidence>
<comment type="similarity">
    <text evidence="5">Belongs to the major facilitator superfamily. CAR1 family.</text>
</comment>
<accession>A0A6A6UA33</accession>
<dbReference type="EMBL" id="MU004236">
    <property type="protein sequence ID" value="KAF2668173.1"/>
    <property type="molecule type" value="Genomic_DNA"/>
</dbReference>
<comment type="subcellular location">
    <subcellularLocation>
        <location evidence="1">Membrane</location>
        <topology evidence="1">Multi-pass membrane protein</topology>
    </subcellularLocation>
</comment>
<dbReference type="InterPro" id="IPR036259">
    <property type="entry name" value="MFS_trans_sf"/>
</dbReference>
<feature type="transmembrane region" description="Helical" evidence="6">
    <location>
        <begin position="371"/>
        <end position="392"/>
    </location>
</feature>
<dbReference type="InterPro" id="IPR020846">
    <property type="entry name" value="MFS_dom"/>
</dbReference>
<dbReference type="SUPFAM" id="SSF103473">
    <property type="entry name" value="MFS general substrate transporter"/>
    <property type="match status" value="1"/>
</dbReference>
<feature type="transmembrane region" description="Helical" evidence="6">
    <location>
        <begin position="212"/>
        <end position="231"/>
    </location>
</feature>
<dbReference type="OrthoDB" id="5296287at2759"/>
<evidence type="ECO:0000259" key="7">
    <source>
        <dbReference type="PROSITE" id="PS50850"/>
    </source>
</evidence>
<feature type="transmembrane region" description="Helical" evidence="6">
    <location>
        <begin position="467"/>
        <end position="486"/>
    </location>
</feature>
<feature type="transmembrane region" description="Helical" evidence="6">
    <location>
        <begin position="279"/>
        <end position="306"/>
    </location>
</feature>
<feature type="transmembrane region" description="Helical" evidence="6">
    <location>
        <begin position="326"/>
        <end position="350"/>
    </location>
</feature>
<keyword evidence="2 6" id="KW-0812">Transmembrane</keyword>
<feature type="transmembrane region" description="Helical" evidence="6">
    <location>
        <begin position="398"/>
        <end position="419"/>
    </location>
</feature>
<dbReference type="PANTHER" id="PTHR23502:SF163">
    <property type="entry name" value="MAJOR FACILITATOR SUPERFAMILY (MFS) PROFILE DOMAIN-CONTAINING PROTEIN"/>
    <property type="match status" value="1"/>
</dbReference>
<evidence type="ECO:0000256" key="2">
    <source>
        <dbReference type="ARBA" id="ARBA00022692"/>
    </source>
</evidence>
<evidence type="ECO:0000256" key="6">
    <source>
        <dbReference type="SAM" id="Phobius"/>
    </source>
</evidence>
<keyword evidence="4 6" id="KW-0472">Membrane</keyword>
<gene>
    <name evidence="8" type="ORF">BT63DRAFT_388206</name>
</gene>
<feature type="transmembrane region" description="Helical" evidence="6">
    <location>
        <begin position="147"/>
        <end position="169"/>
    </location>
</feature>
<reference evidence="8" key="1">
    <citation type="journal article" date="2020" name="Stud. Mycol.">
        <title>101 Dothideomycetes genomes: a test case for predicting lifestyles and emergence of pathogens.</title>
        <authorList>
            <person name="Haridas S."/>
            <person name="Albert R."/>
            <person name="Binder M."/>
            <person name="Bloem J."/>
            <person name="Labutti K."/>
            <person name="Salamov A."/>
            <person name="Andreopoulos B."/>
            <person name="Baker S."/>
            <person name="Barry K."/>
            <person name="Bills G."/>
            <person name="Bluhm B."/>
            <person name="Cannon C."/>
            <person name="Castanera R."/>
            <person name="Culley D."/>
            <person name="Daum C."/>
            <person name="Ezra D."/>
            <person name="Gonzalez J."/>
            <person name="Henrissat B."/>
            <person name="Kuo A."/>
            <person name="Liang C."/>
            <person name="Lipzen A."/>
            <person name="Lutzoni F."/>
            <person name="Magnuson J."/>
            <person name="Mondo S."/>
            <person name="Nolan M."/>
            <person name="Ohm R."/>
            <person name="Pangilinan J."/>
            <person name="Park H.-J."/>
            <person name="Ramirez L."/>
            <person name="Alfaro M."/>
            <person name="Sun H."/>
            <person name="Tritt A."/>
            <person name="Yoshinaga Y."/>
            <person name="Zwiers L.-H."/>
            <person name="Turgeon B."/>
            <person name="Goodwin S."/>
            <person name="Spatafora J."/>
            <person name="Crous P."/>
            <person name="Grigoriev I."/>
        </authorList>
    </citation>
    <scope>NUCLEOTIDE SEQUENCE</scope>
    <source>
        <strain evidence="8">CBS 115976</strain>
    </source>
</reference>
<dbReference type="AlphaFoldDB" id="A0A6A6UA33"/>
<dbReference type="Pfam" id="PF07690">
    <property type="entry name" value="MFS_1"/>
    <property type="match status" value="1"/>
</dbReference>
<feature type="transmembrane region" description="Helical" evidence="6">
    <location>
        <begin position="181"/>
        <end position="200"/>
    </location>
</feature>
<feature type="transmembrane region" description="Helical" evidence="6">
    <location>
        <begin position="124"/>
        <end position="141"/>
    </location>
</feature>
<dbReference type="Gene3D" id="1.20.1250.20">
    <property type="entry name" value="MFS general substrate transporter like domains"/>
    <property type="match status" value="1"/>
</dbReference>
<feature type="domain" description="Major facilitator superfamily (MFS) profile" evidence="7">
    <location>
        <begin position="55"/>
        <end position="491"/>
    </location>
</feature>
<dbReference type="PROSITE" id="PS50850">
    <property type="entry name" value="MFS"/>
    <property type="match status" value="1"/>
</dbReference>
<feature type="transmembrane region" description="Helical" evidence="6">
    <location>
        <begin position="431"/>
        <end position="455"/>
    </location>
</feature>
<proteinExistence type="inferred from homology"/>
<name>A0A6A6UA33_9PEZI</name>
<feature type="transmembrane region" description="Helical" evidence="6">
    <location>
        <begin position="53"/>
        <end position="77"/>
    </location>
</feature>
<dbReference type="InterPro" id="IPR011701">
    <property type="entry name" value="MFS"/>
</dbReference>
<dbReference type="GO" id="GO:0022857">
    <property type="term" value="F:transmembrane transporter activity"/>
    <property type="evidence" value="ECO:0007669"/>
    <property type="project" value="InterPro"/>
</dbReference>
<dbReference type="PANTHER" id="PTHR23502">
    <property type="entry name" value="MAJOR FACILITATOR SUPERFAMILY"/>
    <property type="match status" value="1"/>
</dbReference>
<dbReference type="Proteomes" id="UP000799302">
    <property type="component" value="Unassembled WGS sequence"/>
</dbReference>
<evidence type="ECO:0000313" key="9">
    <source>
        <dbReference type="Proteomes" id="UP000799302"/>
    </source>
</evidence>
<organism evidence="8 9">
    <name type="scientific">Microthyrium microscopicum</name>
    <dbReference type="NCBI Taxonomy" id="703497"/>
    <lineage>
        <taxon>Eukaryota</taxon>
        <taxon>Fungi</taxon>
        <taxon>Dikarya</taxon>
        <taxon>Ascomycota</taxon>
        <taxon>Pezizomycotina</taxon>
        <taxon>Dothideomycetes</taxon>
        <taxon>Dothideomycetes incertae sedis</taxon>
        <taxon>Microthyriales</taxon>
        <taxon>Microthyriaceae</taxon>
        <taxon>Microthyrium</taxon>
    </lineage>
</organism>
<dbReference type="GO" id="GO:0016020">
    <property type="term" value="C:membrane"/>
    <property type="evidence" value="ECO:0007669"/>
    <property type="project" value="UniProtKB-SubCell"/>
</dbReference>
<evidence type="ECO:0000256" key="1">
    <source>
        <dbReference type="ARBA" id="ARBA00004141"/>
    </source>
</evidence>
<evidence type="ECO:0000256" key="4">
    <source>
        <dbReference type="ARBA" id="ARBA00023136"/>
    </source>
</evidence>
<dbReference type="FunFam" id="1.20.1250.20:FF:000509">
    <property type="entry name" value="MFS general substrate transporter"/>
    <property type="match status" value="1"/>
</dbReference>
<protein>
    <submittedName>
        <fullName evidence="8">MFS general substrate transporter</fullName>
    </submittedName>
</protein>
<keyword evidence="3 6" id="KW-1133">Transmembrane helix</keyword>
<keyword evidence="9" id="KW-1185">Reference proteome</keyword>
<evidence type="ECO:0000256" key="5">
    <source>
        <dbReference type="ARBA" id="ARBA00038347"/>
    </source>
</evidence>